<gene>
    <name evidence="12" type="ORF">NSK_004926</name>
</gene>
<dbReference type="NCBIfam" id="TIGR00018">
    <property type="entry name" value="panC"/>
    <property type="match status" value="1"/>
</dbReference>
<accession>A0A4D9CZ53</accession>
<sequence>MASSSRGTSRILRTRADMSAVRRSFGSLCSVGFVPTMGALHQGHLHLMERARRENDILVVSIFVNPKQFGPHEDFDKYPRDLENDAKLVVEKGVDFIFAPGVADMYTPSHRCYVVPEGFEHFAEGKSRPGHFKGVATIVTKLFGIVQPTKAYFGQKDAMQCVLMRRLVEDLNLPPAIVVCDTVREKDGLAMSSRNAYLSQHERSAAPVVYKSLRAAEQAFCNSETSISAAELQQIVRDILAREELIHTVEYVSVARKDTMEELEDIVQPNEGAVISLAIKETARRRHLLASCSRLPGGRAGGGRASCYGTA</sequence>
<evidence type="ECO:0000256" key="6">
    <source>
        <dbReference type="ARBA" id="ARBA00022655"/>
    </source>
</evidence>
<dbReference type="GO" id="GO:0005524">
    <property type="term" value="F:ATP binding"/>
    <property type="evidence" value="ECO:0007669"/>
    <property type="project" value="UniProtKB-KW"/>
</dbReference>
<protein>
    <recommendedName>
        <fullName evidence="4">Pantoate--beta-alanine ligase</fullName>
        <ecNumber evidence="3">6.3.2.1</ecNumber>
    </recommendedName>
    <alternativeName>
        <fullName evidence="10">Pantoate-activating enzyme</fullName>
    </alternativeName>
    <alternativeName>
        <fullName evidence="9">Pantothenate synthetase</fullName>
    </alternativeName>
</protein>
<evidence type="ECO:0000256" key="3">
    <source>
        <dbReference type="ARBA" id="ARBA00012219"/>
    </source>
</evidence>
<evidence type="ECO:0000256" key="2">
    <source>
        <dbReference type="ARBA" id="ARBA00009256"/>
    </source>
</evidence>
<evidence type="ECO:0000256" key="7">
    <source>
        <dbReference type="ARBA" id="ARBA00022741"/>
    </source>
</evidence>
<evidence type="ECO:0000256" key="5">
    <source>
        <dbReference type="ARBA" id="ARBA00022598"/>
    </source>
</evidence>
<dbReference type="EC" id="6.3.2.1" evidence="3"/>
<keyword evidence="5" id="KW-0436">Ligase</keyword>
<dbReference type="AlphaFoldDB" id="A0A4D9CZ53"/>
<proteinExistence type="inferred from homology"/>
<dbReference type="Proteomes" id="UP000355283">
    <property type="component" value="Unassembled WGS sequence"/>
</dbReference>
<comment type="caution">
    <text evidence="12">The sequence shown here is derived from an EMBL/GenBank/DDBJ whole genome shotgun (WGS) entry which is preliminary data.</text>
</comment>
<keyword evidence="6" id="KW-0566">Pantothenate biosynthesis</keyword>
<dbReference type="OrthoDB" id="2020436at2759"/>
<organism evidence="12 13">
    <name type="scientific">Nannochloropsis salina CCMP1776</name>
    <dbReference type="NCBI Taxonomy" id="1027361"/>
    <lineage>
        <taxon>Eukaryota</taxon>
        <taxon>Sar</taxon>
        <taxon>Stramenopiles</taxon>
        <taxon>Ochrophyta</taxon>
        <taxon>Eustigmatophyceae</taxon>
        <taxon>Eustigmatales</taxon>
        <taxon>Monodopsidaceae</taxon>
        <taxon>Microchloropsis</taxon>
        <taxon>Microchloropsis salina</taxon>
    </lineage>
</organism>
<dbReference type="PANTHER" id="PTHR21299">
    <property type="entry name" value="CYTIDYLATE KINASE/PANTOATE-BETA-ALANINE LIGASE"/>
    <property type="match status" value="1"/>
</dbReference>
<dbReference type="InterPro" id="IPR042176">
    <property type="entry name" value="Pantoate_ligase_C"/>
</dbReference>
<dbReference type="UniPathway" id="UPA00028">
    <property type="reaction ID" value="UER00005"/>
</dbReference>
<comment type="similarity">
    <text evidence="2">Belongs to the pantothenate synthetase family.</text>
</comment>
<dbReference type="Gene3D" id="3.30.1300.10">
    <property type="entry name" value="Pantoate-beta-alanine ligase, C-terminal domain"/>
    <property type="match status" value="1"/>
</dbReference>
<evidence type="ECO:0000256" key="10">
    <source>
        <dbReference type="ARBA" id="ARBA00032806"/>
    </source>
</evidence>
<dbReference type="GO" id="GO:0015940">
    <property type="term" value="P:pantothenate biosynthetic process"/>
    <property type="evidence" value="ECO:0007669"/>
    <property type="project" value="UniProtKB-UniPathway"/>
</dbReference>
<dbReference type="SUPFAM" id="SSF52374">
    <property type="entry name" value="Nucleotidylyl transferase"/>
    <property type="match status" value="1"/>
</dbReference>
<evidence type="ECO:0000256" key="4">
    <source>
        <dbReference type="ARBA" id="ARBA00015647"/>
    </source>
</evidence>
<dbReference type="NCBIfam" id="TIGR00125">
    <property type="entry name" value="cyt_tran_rel"/>
    <property type="match status" value="1"/>
</dbReference>
<dbReference type="InterPro" id="IPR014729">
    <property type="entry name" value="Rossmann-like_a/b/a_fold"/>
</dbReference>
<comment type="pathway">
    <text evidence="1">Cofactor biosynthesis; (R)-pantothenate biosynthesis; (R)-pantothenate from (R)-pantoate and beta-alanine: step 1/1.</text>
</comment>
<evidence type="ECO:0000256" key="8">
    <source>
        <dbReference type="ARBA" id="ARBA00022840"/>
    </source>
</evidence>
<keyword evidence="7" id="KW-0547">Nucleotide-binding</keyword>
<dbReference type="InterPro" id="IPR004821">
    <property type="entry name" value="Cyt_trans-like"/>
</dbReference>
<keyword evidence="8" id="KW-0067">ATP-binding</keyword>
<comment type="catalytic activity">
    <reaction evidence="11">
        <text>(R)-pantoate + beta-alanine + ATP = (R)-pantothenate + AMP + diphosphate + H(+)</text>
        <dbReference type="Rhea" id="RHEA:10912"/>
        <dbReference type="ChEBI" id="CHEBI:15378"/>
        <dbReference type="ChEBI" id="CHEBI:15980"/>
        <dbReference type="ChEBI" id="CHEBI:29032"/>
        <dbReference type="ChEBI" id="CHEBI:30616"/>
        <dbReference type="ChEBI" id="CHEBI:33019"/>
        <dbReference type="ChEBI" id="CHEBI:57966"/>
        <dbReference type="ChEBI" id="CHEBI:456215"/>
        <dbReference type="EC" id="6.3.2.1"/>
    </reaction>
</comment>
<dbReference type="Pfam" id="PF02569">
    <property type="entry name" value="Pantoate_ligase"/>
    <property type="match status" value="1"/>
</dbReference>
<dbReference type="EMBL" id="SDOX01000021">
    <property type="protein sequence ID" value="TFJ83824.1"/>
    <property type="molecule type" value="Genomic_DNA"/>
</dbReference>
<evidence type="ECO:0000313" key="12">
    <source>
        <dbReference type="EMBL" id="TFJ83824.1"/>
    </source>
</evidence>
<dbReference type="HAMAP" id="MF_00158">
    <property type="entry name" value="PanC"/>
    <property type="match status" value="1"/>
</dbReference>
<dbReference type="GO" id="GO:0004592">
    <property type="term" value="F:pantoate-beta-alanine ligase activity"/>
    <property type="evidence" value="ECO:0007669"/>
    <property type="project" value="UniProtKB-EC"/>
</dbReference>
<evidence type="ECO:0000313" key="13">
    <source>
        <dbReference type="Proteomes" id="UP000355283"/>
    </source>
</evidence>
<reference evidence="12 13" key="1">
    <citation type="submission" date="2019-01" db="EMBL/GenBank/DDBJ databases">
        <title>Nuclear Genome Assembly of the Microalgal Biofuel strain Nannochloropsis salina CCMP1776.</title>
        <authorList>
            <person name="Hovde B."/>
        </authorList>
    </citation>
    <scope>NUCLEOTIDE SEQUENCE [LARGE SCALE GENOMIC DNA]</scope>
    <source>
        <strain evidence="12 13">CCMP1776</strain>
    </source>
</reference>
<evidence type="ECO:0000256" key="9">
    <source>
        <dbReference type="ARBA" id="ARBA00029902"/>
    </source>
</evidence>
<evidence type="ECO:0000256" key="11">
    <source>
        <dbReference type="ARBA" id="ARBA00048258"/>
    </source>
</evidence>
<name>A0A4D9CZ53_9STRA</name>
<keyword evidence="13" id="KW-1185">Reference proteome</keyword>
<dbReference type="Gene3D" id="3.40.50.620">
    <property type="entry name" value="HUPs"/>
    <property type="match status" value="1"/>
</dbReference>
<dbReference type="InterPro" id="IPR003721">
    <property type="entry name" value="Pantoate_ligase"/>
</dbReference>
<evidence type="ECO:0000256" key="1">
    <source>
        <dbReference type="ARBA" id="ARBA00004990"/>
    </source>
</evidence>
<dbReference type="CDD" id="cd00560">
    <property type="entry name" value="PanC"/>
    <property type="match status" value="1"/>
</dbReference>
<dbReference type="PANTHER" id="PTHR21299:SF1">
    <property type="entry name" value="PANTOATE--BETA-ALANINE LIGASE"/>
    <property type="match status" value="1"/>
</dbReference>